<name>A0AA37HEL5_9HYPH</name>
<dbReference type="EMBL" id="BPQJ01000019">
    <property type="protein sequence ID" value="GJD63780.1"/>
    <property type="molecule type" value="Genomic_DNA"/>
</dbReference>
<dbReference type="Proteomes" id="UP001055286">
    <property type="component" value="Unassembled WGS sequence"/>
</dbReference>
<reference evidence="1" key="2">
    <citation type="submission" date="2021-08" db="EMBL/GenBank/DDBJ databases">
        <authorList>
            <person name="Tani A."/>
            <person name="Ola A."/>
            <person name="Ogura Y."/>
            <person name="Katsura K."/>
            <person name="Hayashi T."/>
        </authorList>
    </citation>
    <scope>NUCLEOTIDE SEQUENCE</scope>
    <source>
        <strain evidence="1">JCM 32048</strain>
    </source>
</reference>
<evidence type="ECO:0000313" key="2">
    <source>
        <dbReference type="Proteomes" id="UP001055286"/>
    </source>
</evidence>
<reference evidence="1" key="1">
    <citation type="journal article" date="2016" name="Front. Microbiol.">
        <title>Genome Sequence of the Piezophilic, Mesophilic Sulfate-Reducing Bacterium Desulfovibrio indicus J2T.</title>
        <authorList>
            <person name="Cao J."/>
            <person name="Maignien L."/>
            <person name="Shao Z."/>
            <person name="Alain K."/>
            <person name="Jebbar M."/>
        </authorList>
    </citation>
    <scope>NUCLEOTIDE SEQUENCE</scope>
    <source>
        <strain evidence="1">JCM 32048</strain>
    </source>
</reference>
<proteinExistence type="predicted"/>
<keyword evidence="2" id="KW-1185">Reference proteome</keyword>
<comment type="caution">
    <text evidence="1">The sequence shown here is derived from an EMBL/GenBank/DDBJ whole genome shotgun (WGS) entry which is preliminary data.</text>
</comment>
<organism evidence="1 2">
    <name type="scientific">Methylobacterium frigidaeris</name>
    <dbReference type="NCBI Taxonomy" id="2038277"/>
    <lineage>
        <taxon>Bacteria</taxon>
        <taxon>Pseudomonadati</taxon>
        <taxon>Pseudomonadota</taxon>
        <taxon>Alphaproteobacteria</taxon>
        <taxon>Hyphomicrobiales</taxon>
        <taxon>Methylobacteriaceae</taxon>
        <taxon>Methylobacterium</taxon>
    </lineage>
</organism>
<dbReference type="RefSeq" id="WP_238192129.1">
    <property type="nucleotide sequence ID" value="NZ_BPQJ01000019.1"/>
</dbReference>
<evidence type="ECO:0008006" key="3">
    <source>
        <dbReference type="Google" id="ProtNLM"/>
    </source>
</evidence>
<gene>
    <name evidence="1" type="ORF">MPEAHAMD_3951</name>
</gene>
<accession>A0AA37HEL5</accession>
<protein>
    <recommendedName>
        <fullName evidence="3">Peptidase S24/S26A/S26B/S26C domain-containing protein</fullName>
    </recommendedName>
</protein>
<dbReference type="AlphaFoldDB" id="A0AA37HEL5"/>
<evidence type="ECO:0000313" key="1">
    <source>
        <dbReference type="EMBL" id="GJD63780.1"/>
    </source>
</evidence>
<dbReference type="Gene3D" id="2.10.109.10">
    <property type="entry name" value="Umud Fragment, subunit A"/>
    <property type="match status" value="1"/>
</dbReference>
<sequence length="255" mass="28564">MELADILSRIERRLQAVGMSEHAAGTAAGKPDAIRNLRRALEKDGRQGVSTATLNALAPVLRTTPVWLFAGVGREDIDGATESKRPDVSEDQVEELVPVSQRSVQVLYGGFVEAGSFREISEFTDVDPEKIYLPPDKDHPRVRQIAFDVKGESMNDLKPRPILPGDRVITLDYEGLGGRVALHTGMVVVVQQSLEGGHLVERSIKQLEVYEDRYEFHPRSTLKRHKPIIVRHDMEADDGREVRILAWARNVLNYL</sequence>